<dbReference type="InterPro" id="IPR023606">
    <property type="entry name" value="CoA-Trfase_III_dom_1_sf"/>
</dbReference>
<keyword evidence="3" id="KW-1185">Reference proteome</keyword>
<dbReference type="Gene3D" id="3.40.50.10540">
    <property type="entry name" value="Crotonobetainyl-coa:carnitine coa-transferase, domain 1"/>
    <property type="match status" value="1"/>
</dbReference>
<evidence type="ECO:0000313" key="2">
    <source>
        <dbReference type="EMBL" id="KAK7509163.1"/>
    </source>
</evidence>
<proteinExistence type="inferred from homology"/>
<dbReference type="PANTHER" id="PTHR48229:SF1">
    <property type="entry name" value="ALPHA METHYLACYL-COA RACEMASE-RELATED"/>
    <property type="match status" value="1"/>
</dbReference>
<dbReference type="Pfam" id="PF02515">
    <property type="entry name" value="CoA_transf_3"/>
    <property type="match status" value="1"/>
</dbReference>
<comment type="caution">
    <text evidence="2">The sequence shown here is derived from an EMBL/GenBank/DDBJ whole genome shotgun (WGS) entry which is preliminary data.</text>
</comment>
<dbReference type="SUPFAM" id="SSF89796">
    <property type="entry name" value="CoA-transferase family III (CaiB/BaiF)"/>
    <property type="match status" value="2"/>
</dbReference>
<dbReference type="PANTHER" id="PTHR48229">
    <property type="entry name" value="CAIB/BAIF FAMILY ENZYME (AFU_ORTHOLOGUE AFUA_1G05360)-RELATED"/>
    <property type="match status" value="1"/>
</dbReference>
<reference evidence="2 3" key="1">
    <citation type="submission" date="2024-04" db="EMBL/GenBank/DDBJ databases">
        <title>Phyllosticta paracitricarpa is synonymous to the EU quarantine fungus P. citricarpa based on phylogenomic analyses.</title>
        <authorList>
            <consortium name="Lawrence Berkeley National Laboratory"/>
            <person name="Van Ingen-Buijs V.A."/>
            <person name="Van Westerhoven A.C."/>
            <person name="Haridas S."/>
            <person name="Skiadas P."/>
            <person name="Martin F."/>
            <person name="Groenewald J.Z."/>
            <person name="Crous P.W."/>
            <person name="Seidl M.F."/>
        </authorList>
    </citation>
    <scope>NUCLEOTIDE SEQUENCE [LARGE SCALE GENOMIC DNA]</scope>
    <source>
        <strain evidence="2 3">CBS 123371</strain>
    </source>
</reference>
<accession>A0ABR1K7N7</accession>
<sequence>MASYSVQVEAQRILEENLLKDARLGIPRSVADAAKKIEFTGGDSQPFVPSPCKMTESGSALTALVAASGSAVAADRYGLDYQKIEVNTDIATLFLESVLLPTINGQHYLKNEHMQKEMAKADIYRMSEPIHRFSTNVYQTKDGRWYHLHGSMNAGPTMKMMQVEEQMVSEDEAKKIYAEKVAQWDSKEIEKTANEEFNQAGTVCNFPEEFFASEHGKIMSEEPLWTTRTLPAPRKAWPQVTADSEYKPLAGIRVIDFSRVIAAPAISKILALLGAEVLKISNTNLPEVGGVLIELNTGKRDARLDLKTQEGKEAFTALIENADVLVDGYRPGVLSRLDFDSASLRKLNPSLIYVRENCYGFKGPLSYRSGWQQISDCLVGISWLQGKFLGLNEPVVPLFPNSDYQTGLAGASAVVGALLSRTKDDVTFDIDVSLTQYNIWYYRLGQYDEEQQRKLRERNQGFELRHHDDMLSLVMKTHATIQRSRPDIFTHPEYFCNMSGKEWGLEDDILILAPAFKFEKSKLEYSVPSGSRGRSKPEWLS</sequence>
<dbReference type="Proteomes" id="UP001363622">
    <property type="component" value="Unassembled WGS sequence"/>
</dbReference>
<dbReference type="InterPro" id="IPR003673">
    <property type="entry name" value="CoA-Trfase_fam_III"/>
</dbReference>
<evidence type="ECO:0000256" key="1">
    <source>
        <dbReference type="ARBA" id="ARBA00008383"/>
    </source>
</evidence>
<protein>
    <submittedName>
        <fullName evidence="2">CoA-transferase family III domain-containing protein</fullName>
    </submittedName>
</protein>
<name>A0ABR1K7N7_9PEZI</name>
<organism evidence="2 3">
    <name type="scientific">Phyllosticta citriasiana</name>
    <dbReference type="NCBI Taxonomy" id="595635"/>
    <lineage>
        <taxon>Eukaryota</taxon>
        <taxon>Fungi</taxon>
        <taxon>Dikarya</taxon>
        <taxon>Ascomycota</taxon>
        <taxon>Pezizomycotina</taxon>
        <taxon>Dothideomycetes</taxon>
        <taxon>Dothideomycetes incertae sedis</taxon>
        <taxon>Botryosphaeriales</taxon>
        <taxon>Phyllostictaceae</taxon>
        <taxon>Phyllosticta</taxon>
    </lineage>
</organism>
<gene>
    <name evidence="2" type="ORF">IWZ03DRAFT_92285</name>
</gene>
<evidence type="ECO:0000313" key="3">
    <source>
        <dbReference type="Proteomes" id="UP001363622"/>
    </source>
</evidence>
<dbReference type="InterPro" id="IPR052985">
    <property type="entry name" value="CoA-trans_III_biosynth/detox"/>
</dbReference>
<dbReference type="EMBL" id="JBBPHU010000019">
    <property type="protein sequence ID" value="KAK7509163.1"/>
    <property type="molecule type" value="Genomic_DNA"/>
</dbReference>
<comment type="similarity">
    <text evidence="1">Belongs to the CoA-transferase III family.</text>
</comment>